<dbReference type="AlphaFoldDB" id="A0A6C0GCG0"/>
<dbReference type="EMBL" id="CP048222">
    <property type="protein sequence ID" value="QHT65360.1"/>
    <property type="molecule type" value="Genomic_DNA"/>
</dbReference>
<gene>
    <name evidence="2" type="ORF">GXP67_01050</name>
</gene>
<protein>
    <submittedName>
        <fullName evidence="2">Uncharacterized protein</fullName>
    </submittedName>
</protein>
<accession>A0A6C0GCG0</accession>
<name>A0A6C0GCG0_9BACT</name>
<evidence type="ECO:0000313" key="2">
    <source>
        <dbReference type="EMBL" id="QHT65360.1"/>
    </source>
</evidence>
<evidence type="ECO:0000256" key="1">
    <source>
        <dbReference type="SAM" id="MobiDB-lite"/>
    </source>
</evidence>
<evidence type="ECO:0000313" key="3">
    <source>
        <dbReference type="Proteomes" id="UP000480178"/>
    </source>
</evidence>
<sequence length="83" mass="9746">MSSRKNKMLKQVAFENNSEARAGEKFENVLHSKIPSLEDFITTIRESDIVEKYKSDYDRDGGFDRTYDRDGDHYDRGTFDRTT</sequence>
<dbReference type="KEGG" id="rhoz:GXP67_01050"/>
<keyword evidence="3" id="KW-1185">Reference proteome</keyword>
<dbReference type="Proteomes" id="UP000480178">
    <property type="component" value="Chromosome"/>
</dbReference>
<reference evidence="2 3" key="1">
    <citation type="submission" date="2020-01" db="EMBL/GenBank/DDBJ databases">
        <authorList>
            <person name="Kim M.K."/>
        </authorList>
    </citation>
    <scope>NUCLEOTIDE SEQUENCE [LARGE SCALE GENOMIC DNA]</scope>
    <source>
        <strain evidence="2 3">172606-1</strain>
    </source>
</reference>
<dbReference type="RefSeq" id="WP_162441447.1">
    <property type="nucleotide sequence ID" value="NZ_CP048222.1"/>
</dbReference>
<organism evidence="2 3">
    <name type="scientific">Rhodocytophaga rosea</name>
    <dbReference type="NCBI Taxonomy" id="2704465"/>
    <lineage>
        <taxon>Bacteria</taxon>
        <taxon>Pseudomonadati</taxon>
        <taxon>Bacteroidota</taxon>
        <taxon>Cytophagia</taxon>
        <taxon>Cytophagales</taxon>
        <taxon>Rhodocytophagaceae</taxon>
        <taxon>Rhodocytophaga</taxon>
    </lineage>
</organism>
<proteinExistence type="predicted"/>
<feature type="region of interest" description="Disordered" evidence="1">
    <location>
        <begin position="58"/>
        <end position="83"/>
    </location>
</feature>